<comment type="cofactor">
    <cofactor evidence="11">
        <name>Zn(2+)</name>
        <dbReference type="ChEBI" id="CHEBI:29105"/>
    </cofactor>
    <text evidence="11">Binds 1 zinc ion per subunit.</text>
</comment>
<keyword evidence="12" id="KW-0732">Signal</keyword>
<evidence type="ECO:0000256" key="10">
    <source>
        <dbReference type="PIRSR" id="PIRSR601842-1"/>
    </source>
</evidence>
<dbReference type="GO" id="GO:0006508">
    <property type="term" value="P:proteolysis"/>
    <property type="evidence" value="ECO:0007669"/>
    <property type="project" value="UniProtKB-KW"/>
</dbReference>
<keyword evidence="9 12" id="KW-0865">Zymogen</keyword>
<keyword evidence="4 12" id="KW-0645">Protease</keyword>
<dbReference type="Gene3D" id="3.10.170.10">
    <property type="match status" value="1"/>
</dbReference>
<keyword evidence="8 12" id="KW-0482">Metalloprotease</keyword>
<evidence type="ECO:0000313" key="14">
    <source>
        <dbReference type="EMBL" id="KAF9524009.1"/>
    </source>
</evidence>
<dbReference type="PANTHER" id="PTHR33478:SF1">
    <property type="entry name" value="EXTRACELLULAR METALLOPROTEINASE MEP"/>
    <property type="match status" value="1"/>
</dbReference>
<dbReference type="PRINTS" id="PR00999">
    <property type="entry name" value="FUNGALYSIN"/>
</dbReference>
<feature type="binding site" evidence="11">
    <location>
        <position position="397"/>
    </location>
    <ligand>
        <name>Zn(2+)</name>
        <dbReference type="ChEBI" id="CHEBI:29105"/>
        <note>catalytic</note>
    </ligand>
</feature>
<gene>
    <name evidence="14" type="ORF">CPB83DRAFT_798537</name>
</gene>
<feature type="chain" id="PRO_5040532773" description="Extracellular metalloproteinase" evidence="12">
    <location>
        <begin position="22"/>
        <end position="652"/>
    </location>
</feature>
<dbReference type="PANTHER" id="PTHR33478">
    <property type="entry name" value="EXTRACELLULAR METALLOPROTEINASE MEP"/>
    <property type="match status" value="1"/>
</dbReference>
<dbReference type="CDD" id="cd09596">
    <property type="entry name" value="M36"/>
    <property type="match status" value="1"/>
</dbReference>
<evidence type="ECO:0000256" key="7">
    <source>
        <dbReference type="ARBA" id="ARBA00022833"/>
    </source>
</evidence>
<dbReference type="GO" id="GO:0008270">
    <property type="term" value="F:zinc ion binding"/>
    <property type="evidence" value="ECO:0007669"/>
    <property type="project" value="InterPro"/>
</dbReference>
<protein>
    <recommendedName>
        <fullName evidence="12">Extracellular metalloproteinase</fullName>
        <ecNumber evidence="12">3.4.24.-</ecNumber>
    </recommendedName>
    <alternativeName>
        <fullName evidence="12">Fungalysin</fullName>
    </alternativeName>
</protein>
<keyword evidence="15" id="KW-1185">Reference proteome</keyword>
<dbReference type="SUPFAM" id="SSF55486">
    <property type="entry name" value="Metalloproteases ('zincins'), catalytic domain"/>
    <property type="match status" value="1"/>
</dbReference>
<evidence type="ECO:0000256" key="11">
    <source>
        <dbReference type="PIRSR" id="PIRSR601842-2"/>
    </source>
</evidence>
<evidence type="ECO:0000256" key="13">
    <source>
        <dbReference type="SAM" id="MobiDB-lite"/>
    </source>
</evidence>
<feature type="region of interest" description="Disordered" evidence="13">
    <location>
        <begin position="610"/>
        <end position="634"/>
    </location>
</feature>
<keyword evidence="3 12" id="KW-0964">Secreted</keyword>
<keyword evidence="5 11" id="KW-0479">Metal-binding</keyword>
<keyword evidence="7 11" id="KW-0862">Zinc</keyword>
<evidence type="ECO:0000256" key="2">
    <source>
        <dbReference type="ARBA" id="ARBA00006006"/>
    </source>
</evidence>
<feature type="active site" evidence="10">
    <location>
        <position position="398"/>
    </location>
</feature>
<dbReference type="Proteomes" id="UP000807306">
    <property type="component" value="Unassembled WGS sequence"/>
</dbReference>
<dbReference type="AlphaFoldDB" id="A0A9P6E7M0"/>
<reference evidence="14" key="1">
    <citation type="submission" date="2020-11" db="EMBL/GenBank/DDBJ databases">
        <authorList>
            <consortium name="DOE Joint Genome Institute"/>
            <person name="Ahrendt S."/>
            <person name="Riley R."/>
            <person name="Andreopoulos W."/>
            <person name="Labutti K."/>
            <person name="Pangilinan J."/>
            <person name="Ruiz-Duenas F.J."/>
            <person name="Barrasa J.M."/>
            <person name="Sanchez-Garcia M."/>
            <person name="Camarero S."/>
            <person name="Miyauchi S."/>
            <person name="Serrano A."/>
            <person name="Linde D."/>
            <person name="Babiker R."/>
            <person name="Drula E."/>
            <person name="Ayuso-Fernandez I."/>
            <person name="Pacheco R."/>
            <person name="Padilla G."/>
            <person name="Ferreira P."/>
            <person name="Barriuso J."/>
            <person name="Kellner H."/>
            <person name="Castanera R."/>
            <person name="Alfaro M."/>
            <person name="Ramirez L."/>
            <person name="Pisabarro A.G."/>
            <person name="Kuo A."/>
            <person name="Tritt A."/>
            <person name="Lipzen A."/>
            <person name="He G."/>
            <person name="Yan M."/>
            <person name="Ng V."/>
            <person name="Cullen D."/>
            <person name="Martin F."/>
            <person name="Rosso M.-N."/>
            <person name="Henrissat B."/>
            <person name="Hibbett D."/>
            <person name="Martinez A.T."/>
            <person name="Grigoriev I.V."/>
        </authorList>
    </citation>
    <scope>NUCLEOTIDE SEQUENCE</scope>
    <source>
        <strain evidence="14">CBS 506.95</strain>
    </source>
</reference>
<keyword evidence="6 12" id="KW-0378">Hydrolase</keyword>
<dbReference type="InterPro" id="IPR050371">
    <property type="entry name" value="Fungal_virulence_M36"/>
</dbReference>
<dbReference type="Pfam" id="PF02128">
    <property type="entry name" value="Peptidase_M36"/>
    <property type="match status" value="1"/>
</dbReference>
<dbReference type="GO" id="GO:0004222">
    <property type="term" value="F:metalloendopeptidase activity"/>
    <property type="evidence" value="ECO:0007669"/>
    <property type="project" value="InterPro"/>
</dbReference>
<comment type="similarity">
    <text evidence="2 12">Belongs to the peptidase M36 family.</text>
</comment>
<dbReference type="EC" id="3.4.24.-" evidence="12"/>
<evidence type="ECO:0000256" key="5">
    <source>
        <dbReference type="ARBA" id="ARBA00022723"/>
    </source>
</evidence>
<comment type="caution">
    <text evidence="14">The sequence shown here is derived from an EMBL/GenBank/DDBJ whole genome shotgun (WGS) entry which is preliminary data.</text>
</comment>
<dbReference type="EMBL" id="MU157906">
    <property type="protein sequence ID" value="KAF9524009.1"/>
    <property type="molecule type" value="Genomic_DNA"/>
</dbReference>
<evidence type="ECO:0000256" key="8">
    <source>
        <dbReference type="ARBA" id="ARBA00023049"/>
    </source>
</evidence>
<evidence type="ECO:0000313" key="15">
    <source>
        <dbReference type="Proteomes" id="UP000807306"/>
    </source>
</evidence>
<dbReference type="InterPro" id="IPR001842">
    <property type="entry name" value="Peptidase_M36"/>
</dbReference>
<sequence>MLLPLGLLLSCVQYSLIPAAALPAGVDDQLSFNATWEDYQETFLPGFFQPSARFEVYNDGLEFPTVLANQSVQELAVKVTQDLLGVDSEVVFISGYSSDVADYAYLAQAYDNIPFVNAVANLALKEGKLSAFGSSFVQIDNIPSSVASMQMEDAISIAESVFSCPYNGHPVKMEYYAKADGNIALVHVIQVQNTDSWYEVYIDAHSGEAVGSTNFVASAVYRAVDIRKSSIANGASLIRNPQDKAASPLGWHNRGRKVIPGTLGNNVQTYIGRPSNIARASRRPDTFNYVYNVRQTPYVGQNPSAARVNAFYVMNTVHDFTYRYGFTEKAFNFQFNNFKKGGRPNDPVLLHSQNRQGLNNANFMTPPDGQSGICNMYVWTTANPHRDSDMDNDILVHEMTHGVSNRMTGGGTGRCLQTLEARGLGEGWSDAMADWTQQQRSARVVDFPAAAYSGNNRRGIRKYPYSTNRQINPHTYAEVRTSRGEHAIGEIWATALHDVYAALVRQHGFDARARTNPRSTKGNAVFLHLFLDALPIQRCNPTFLIARNAWLQADKNRYRGRNNCLLWRTFAARGMGTNAAGAPTYKGGFAVPPKCRRRRRRFDVEYVNPLEEETDLDEDSPIDSGMDSDLDSFSVDEDVDQDSFFEAEIDNN</sequence>
<dbReference type="Gene3D" id="1.10.390.10">
    <property type="entry name" value="Neutral Protease Domain 2"/>
    <property type="match status" value="1"/>
</dbReference>
<evidence type="ECO:0000256" key="12">
    <source>
        <dbReference type="RuleBase" id="RU364017"/>
    </source>
</evidence>
<dbReference type="OrthoDB" id="3227768at2759"/>
<name>A0A9P6E7M0_9AGAR</name>
<evidence type="ECO:0000256" key="9">
    <source>
        <dbReference type="ARBA" id="ARBA00023145"/>
    </source>
</evidence>
<evidence type="ECO:0000256" key="6">
    <source>
        <dbReference type="ARBA" id="ARBA00022801"/>
    </source>
</evidence>
<organism evidence="14 15">
    <name type="scientific">Crepidotus variabilis</name>
    <dbReference type="NCBI Taxonomy" id="179855"/>
    <lineage>
        <taxon>Eukaryota</taxon>
        <taxon>Fungi</taxon>
        <taxon>Dikarya</taxon>
        <taxon>Basidiomycota</taxon>
        <taxon>Agaricomycotina</taxon>
        <taxon>Agaricomycetes</taxon>
        <taxon>Agaricomycetidae</taxon>
        <taxon>Agaricales</taxon>
        <taxon>Agaricineae</taxon>
        <taxon>Crepidotaceae</taxon>
        <taxon>Crepidotus</taxon>
    </lineage>
</organism>
<feature type="binding site" evidence="11">
    <location>
        <position position="401"/>
    </location>
    <ligand>
        <name>Zn(2+)</name>
        <dbReference type="ChEBI" id="CHEBI:29105"/>
        <note>catalytic</note>
    </ligand>
</feature>
<dbReference type="InterPro" id="IPR027268">
    <property type="entry name" value="Peptidase_M4/M1_CTD_sf"/>
</dbReference>
<comment type="subcellular location">
    <subcellularLocation>
        <location evidence="1 12">Secreted</location>
    </subcellularLocation>
</comment>
<feature type="binding site" evidence="11">
    <location>
        <position position="426"/>
    </location>
    <ligand>
        <name>Zn(2+)</name>
        <dbReference type="ChEBI" id="CHEBI:29105"/>
        <note>catalytic</note>
    </ligand>
</feature>
<evidence type="ECO:0000256" key="3">
    <source>
        <dbReference type="ARBA" id="ARBA00022525"/>
    </source>
</evidence>
<evidence type="ECO:0000256" key="1">
    <source>
        <dbReference type="ARBA" id="ARBA00004613"/>
    </source>
</evidence>
<accession>A0A9P6E7M0</accession>
<proteinExistence type="inferred from homology"/>
<feature type="signal peptide" evidence="12">
    <location>
        <begin position="1"/>
        <end position="21"/>
    </location>
</feature>
<evidence type="ECO:0000256" key="4">
    <source>
        <dbReference type="ARBA" id="ARBA00022670"/>
    </source>
</evidence>
<dbReference type="GO" id="GO:0005615">
    <property type="term" value="C:extracellular space"/>
    <property type="evidence" value="ECO:0007669"/>
    <property type="project" value="InterPro"/>
</dbReference>